<proteinExistence type="predicted"/>
<feature type="compositionally biased region" description="Basic and acidic residues" evidence="1">
    <location>
        <begin position="11"/>
        <end position="24"/>
    </location>
</feature>
<protein>
    <submittedName>
        <fullName evidence="2">Uncharacterized protein</fullName>
    </submittedName>
</protein>
<name>A0A4P8IUF1_9BURK</name>
<keyword evidence="3" id="KW-1185">Reference proteome</keyword>
<dbReference type="OrthoDB" id="9090416at2"/>
<evidence type="ECO:0000313" key="2">
    <source>
        <dbReference type="EMBL" id="QCP52732.1"/>
    </source>
</evidence>
<dbReference type="EMBL" id="CP040078">
    <property type="protein sequence ID" value="QCP52732.1"/>
    <property type="molecule type" value="Genomic_DNA"/>
</dbReference>
<reference evidence="2 3" key="1">
    <citation type="submission" date="2019-05" db="EMBL/GenBank/DDBJ databases">
        <title>Burkholderia sp. DHOD12, isolated from subtropical forest soil.</title>
        <authorList>
            <person name="Gao Z.-H."/>
            <person name="Qiu L.-H."/>
        </authorList>
    </citation>
    <scope>NUCLEOTIDE SEQUENCE [LARGE SCALE GENOMIC DNA]</scope>
    <source>
        <strain evidence="2 3">DHOD12</strain>
    </source>
</reference>
<evidence type="ECO:0000313" key="3">
    <source>
        <dbReference type="Proteomes" id="UP000298656"/>
    </source>
</evidence>
<feature type="region of interest" description="Disordered" evidence="1">
    <location>
        <begin position="1"/>
        <end position="33"/>
    </location>
</feature>
<dbReference type="Proteomes" id="UP000298656">
    <property type="component" value="Chromosome 2"/>
</dbReference>
<dbReference type="AlphaFoldDB" id="A0A4P8IUF1"/>
<sequence length="219" mass="23859">MHFCNSVAPGHDVRKAASDHERKNANSRQTQSPMVRAMRTAIRFQIGSTWLCVEDGNGDASEHPDCVAVTLRASRPDGRPGRRIAANLATQRDEILALGLRLLDLADRMTPVASWSSCQTEGDTGDRPVPVNLGPGDRDLIERLSADRPIDFARHVYASAERLRIRMPILRAAQCVLEYCDDETASGLHSILAAVDMHGCLPFPQVAVLGAVQNAGTVR</sequence>
<organism evidence="2 3">
    <name type="scientific">Trinickia violacea</name>
    <dbReference type="NCBI Taxonomy" id="2571746"/>
    <lineage>
        <taxon>Bacteria</taxon>
        <taxon>Pseudomonadati</taxon>
        <taxon>Pseudomonadota</taxon>
        <taxon>Betaproteobacteria</taxon>
        <taxon>Burkholderiales</taxon>
        <taxon>Burkholderiaceae</taxon>
        <taxon>Trinickia</taxon>
    </lineage>
</organism>
<dbReference type="KEGG" id="tvl:FAZ95_26685"/>
<accession>A0A4P8IUF1</accession>
<evidence type="ECO:0000256" key="1">
    <source>
        <dbReference type="SAM" id="MobiDB-lite"/>
    </source>
</evidence>
<gene>
    <name evidence="2" type="ORF">FAZ95_26685</name>
</gene>